<evidence type="ECO:0000313" key="2">
    <source>
        <dbReference type="EMBL" id="CAL8143144.1"/>
    </source>
</evidence>
<comment type="caution">
    <text evidence="2">The sequence shown here is derived from an EMBL/GenBank/DDBJ whole genome shotgun (WGS) entry which is preliminary data.</text>
</comment>
<feature type="chain" id="PRO_5047441453" evidence="1">
    <location>
        <begin position="23"/>
        <end position="290"/>
    </location>
</feature>
<dbReference type="EMBL" id="CAXLJM020000151">
    <property type="protein sequence ID" value="CAL8143144.1"/>
    <property type="molecule type" value="Genomic_DNA"/>
</dbReference>
<dbReference type="Proteomes" id="UP001642540">
    <property type="component" value="Unassembled WGS sequence"/>
</dbReference>
<organism evidence="2 3">
    <name type="scientific">Orchesella dallaii</name>
    <dbReference type="NCBI Taxonomy" id="48710"/>
    <lineage>
        <taxon>Eukaryota</taxon>
        <taxon>Metazoa</taxon>
        <taxon>Ecdysozoa</taxon>
        <taxon>Arthropoda</taxon>
        <taxon>Hexapoda</taxon>
        <taxon>Collembola</taxon>
        <taxon>Entomobryomorpha</taxon>
        <taxon>Entomobryoidea</taxon>
        <taxon>Orchesellidae</taxon>
        <taxon>Orchesellinae</taxon>
        <taxon>Orchesella</taxon>
    </lineage>
</organism>
<keyword evidence="3" id="KW-1185">Reference proteome</keyword>
<evidence type="ECO:0000313" key="3">
    <source>
        <dbReference type="Proteomes" id="UP001642540"/>
    </source>
</evidence>
<feature type="signal peptide" evidence="1">
    <location>
        <begin position="1"/>
        <end position="22"/>
    </location>
</feature>
<gene>
    <name evidence="2" type="ORF">ODALV1_LOCUS29293</name>
</gene>
<name>A0ABP1S399_9HEXA</name>
<reference evidence="2 3" key="1">
    <citation type="submission" date="2024-08" db="EMBL/GenBank/DDBJ databases">
        <authorList>
            <person name="Cucini C."/>
            <person name="Frati F."/>
        </authorList>
    </citation>
    <scope>NUCLEOTIDE SEQUENCE [LARGE SCALE GENOMIC DNA]</scope>
</reference>
<proteinExistence type="predicted"/>
<keyword evidence="1" id="KW-0732">Signal</keyword>
<sequence>MKLLAGIVVSVFLLASLGGTEGYKNLGWLRHIYELALSPELESVPILKVDEITFNLVDTSLALLQIGKYANFLGYQGAHPLLDWVYDFKRVNCKDSCVQQDVHVEFREPGILGAHDINITTDVSPTRFNFTLNIPNVNLTSLQYHHSITNNVTGETKIGESPAYLKIVDAAYGIAADYRLVPAVGIQLSNLSLTLNVDKITWTCERRYTLLPNGFIIDDGLLETNLSRDLMELWNGDFEGQPLKPQYEQWAQYVLNCGLSGGRSDAGCADIEGLRHLKLSDFAAALKPLK</sequence>
<protein>
    <submittedName>
        <fullName evidence="2">Uncharacterized protein</fullName>
    </submittedName>
</protein>
<evidence type="ECO:0000256" key="1">
    <source>
        <dbReference type="SAM" id="SignalP"/>
    </source>
</evidence>
<accession>A0ABP1S399</accession>